<keyword evidence="2" id="KW-0732">Signal</keyword>
<organism evidence="3 4">
    <name type="scientific">Pseudomonas asuensis</name>
    <dbReference type="NCBI Taxonomy" id="1825787"/>
    <lineage>
        <taxon>Bacteria</taxon>
        <taxon>Pseudomonadati</taxon>
        <taxon>Pseudomonadota</taxon>
        <taxon>Gammaproteobacteria</taxon>
        <taxon>Pseudomonadales</taxon>
        <taxon>Pseudomonadaceae</taxon>
        <taxon>Pseudomonas</taxon>
    </lineage>
</organism>
<evidence type="ECO:0000313" key="3">
    <source>
        <dbReference type="EMBL" id="GGM25714.1"/>
    </source>
</evidence>
<dbReference type="EMBL" id="BMNW01000011">
    <property type="protein sequence ID" value="GGM25714.1"/>
    <property type="molecule type" value="Genomic_DNA"/>
</dbReference>
<dbReference type="Pfam" id="PF16932">
    <property type="entry name" value="T4SS_TraI"/>
    <property type="match status" value="1"/>
</dbReference>
<dbReference type="RefSeq" id="WP_188867953.1">
    <property type="nucleotide sequence ID" value="NZ_BMNW01000011.1"/>
</dbReference>
<name>A0ABQ2H2S2_9PSED</name>
<accession>A0ABQ2H2S2</accession>
<sequence length="308" mass="34235">MKRFAVATLPFFVSGIVLAGEPPQLDAASTANAPKTWQEDDSVSLESLMHPESKVSSGITDLRTQMLNEAGTTVGFRGGMAARSRELVKALEKRNHALSMEYQFAPLISRSGTLPPVIVEAQDVAAFAPDQVRTANKVYKIHREERFVSVPPTWRDYLFTGMTFASTVDLPVMEARPQNSQEQKIWEKAVRAGWVEGEKQADDILDANFNRLVRDMTGMMLYSALLQNDLIKPTRIAESEQTVTGDGQQLMLGDKLRRLTEKASFETDPNKWRPTVHKPRKKIIPSADTNQPPIVGPQPSPSSTDSKK</sequence>
<feature type="region of interest" description="Disordered" evidence="1">
    <location>
        <begin position="264"/>
        <end position="308"/>
    </location>
</feature>
<reference evidence="4" key="1">
    <citation type="journal article" date="2019" name="Int. J. Syst. Evol. Microbiol.">
        <title>The Global Catalogue of Microorganisms (GCM) 10K type strain sequencing project: providing services to taxonomists for standard genome sequencing and annotation.</title>
        <authorList>
            <consortium name="The Broad Institute Genomics Platform"/>
            <consortium name="The Broad Institute Genome Sequencing Center for Infectious Disease"/>
            <person name="Wu L."/>
            <person name="Ma J."/>
        </authorList>
    </citation>
    <scope>NUCLEOTIDE SEQUENCE [LARGE SCALE GENOMIC DNA]</scope>
    <source>
        <strain evidence="4">JCM 13501</strain>
    </source>
</reference>
<proteinExistence type="predicted"/>
<dbReference type="Proteomes" id="UP000616499">
    <property type="component" value="Unassembled WGS sequence"/>
</dbReference>
<feature type="signal peptide" evidence="2">
    <location>
        <begin position="1"/>
        <end position="19"/>
    </location>
</feature>
<feature type="compositionally biased region" description="Basic residues" evidence="1">
    <location>
        <begin position="274"/>
        <end position="283"/>
    </location>
</feature>
<dbReference type="InterPro" id="IPR031618">
    <property type="entry name" value="T4SS_TraI"/>
</dbReference>
<protein>
    <submittedName>
        <fullName evidence="3">Lipoprotein</fullName>
    </submittedName>
</protein>
<comment type="caution">
    <text evidence="3">The sequence shown here is derived from an EMBL/GenBank/DDBJ whole genome shotgun (WGS) entry which is preliminary data.</text>
</comment>
<keyword evidence="3" id="KW-0449">Lipoprotein</keyword>
<evidence type="ECO:0000256" key="2">
    <source>
        <dbReference type="SAM" id="SignalP"/>
    </source>
</evidence>
<keyword evidence="4" id="KW-1185">Reference proteome</keyword>
<evidence type="ECO:0000313" key="4">
    <source>
        <dbReference type="Proteomes" id="UP000616499"/>
    </source>
</evidence>
<feature type="chain" id="PRO_5046888291" evidence="2">
    <location>
        <begin position="20"/>
        <end position="308"/>
    </location>
</feature>
<evidence type="ECO:0000256" key="1">
    <source>
        <dbReference type="SAM" id="MobiDB-lite"/>
    </source>
</evidence>
<gene>
    <name evidence="3" type="ORF">GCM10009425_40580</name>
</gene>